<evidence type="ECO:0000256" key="2">
    <source>
        <dbReference type="ARBA" id="ARBA00010207"/>
    </source>
</evidence>
<dbReference type="NCBIfam" id="TIGR00468">
    <property type="entry name" value="pheS"/>
    <property type="match status" value="1"/>
</dbReference>
<dbReference type="InterPro" id="IPR004188">
    <property type="entry name" value="Phe-tRNA_ligase_II_N"/>
</dbReference>
<keyword evidence="6 13" id="KW-0479">Metal-binding</keyword>
<dbReference type="FunFam" id="3.30.930.10:FF:000003">
    <property type="entry name" value="Phenylalanine--tRNA ligase alpha subunit"/>
    <property type="match status" value="1"/>
</dbReference>
<gene>
    <name evidence="13" type="primary">pheS</name>
    <name evidence="15" type="ORF">CGC43_04090</name>
</gene>
<comment type="cofactor">
    <cofactor evidence="13">
        <name>Mg(2+)</name>
        <dbReference type="ChEBI" id="CHEBI:18420"/>
    </cofactor>
    <text evidence="13">Binds 2 magnesium ions per tetramer.</text>
</comment>
<keyword evidence="10 13" id="KW-0648">Protein biosynthesis</keyword>
<dbReference type="OrthoDB" id="9800719at2"/>
<keyword evidence="8 13" id="KW-0067">ATP-binding</keyword>
<evidence type="ECO:0000259" key="14">
    <source>
        <dbReference type="PROSITE" id="PS50862"/>
    </source>
</evidence>
<keyword evidence="5 13" id="KW-0436">Ligase</keyword>
<dbReference type="PANTHER" id="PTHR11538">
    <property type="entry name" value="PHENYLALANYL-TRNA SYNTHETASE"/>
    <property type="match status" value="1"/>
</dbReference>
<sequence length="337" mass="38414">MQIVEQMRDKALEELNLVKDKKSLDDIRVKYLGKKGELTGMMKLIATLPNDEKPKLGQAVNIAKQALQEAINLKLANFEEQELNEKLAQEKIDVTLSGVGQNQGSLHPVTKTLNRIEAFFKQNGFAIEFGPEIESDYYNFETLNIPSHHPARAMHDTFYIDETHVLRTHTSGVQIRTMEKQQPPIRVIAPGRVYRCDSDITHTPMFHQVEGLLVDKDVSFADLKGLLHAFLNSFFEKDLKVRFRPSYFPFTEPSAEADIECVMCDGKGCRVCKHTGWLEVLGCGMVHPKVLKAGNIAPQQYQGFAFGMGVERLSMLRYGIDDLRMFFENDLRFLKQF</sequence>
<dbReference type="PANTHER" id="PTHR11538:SF41">
    <property type="entry name" value="PHENYLALANINE--TRNA LIGASE, MITOCHONDRIAL"/>
    <property type="match status" value="1"/>
</dbReference>
<evidence type="ECO:0000256" key="11">
    <source>
        <dbReference type="ARBA" id="ARBA00023146"/>
    </source>
</evidence>
<dbReference type="GO" id="GO:0000049">
    <property type="term" value="F:tRNA binding"/>
    <property type="evidence" value="ECO:0007669"/>
    <property type="project" value="InterPro"/>
</dbReference>
<dbReference type="SUPFAM" id="SSF55681">
    <property type="entry name" value="Class II aaRS and biotin synthetases"/>
    <property type="match status" value="1"/>
</dbReference>
<accession>A0A345JR73</accession>
<protein>
    <recommendedName>
        <fullName evidence="13">Phenylalanine--tRNA ligase alpha subunit</fullName>
        <ecNumber evidence="13">6.1.1.20</ecNumber>
    </recommendedName>
    <alternativeName>
        <fullName evidence="13">Phenylalanyl-tRNA synthetase alpha subunit</fullName>
        <shortName evidence="13">PheRS</shortName>
    </alternativeName>
</protein>
<keyword evidence="7 13" id="KW-0547">Nucleotide-binding</keyword>
<dbReference type="KEGG" id="foo:CGC45_04070"/>
<evidence type="ECO:0000313" key="16">
    <source>
        <dbReference type="Proteomes" id="UP000253862"/>
    </source>
</evidence>
<evidence type="ECO:0000256" key="8">
    <source>
        <dbReference type="ARBA" id="ARBA00022840"/>
    </source>
</evidence>
<dbReference type="InterPro" id="IPR006195">
    <property type="entry name" value="aa-tRNA-synth_II"/>
</dbReference>
<comment type="similarity">
    <text evidence="2 13">Belongs to the class-II aminoacyl-tRNA synthetase family. Phe-tRNA synthetase alpha subunit type 1 subfamily.</text>
</comment>
<dbReference type="GO" id="GO:0006432">
    <property type="term" value="P:phenylalanyl-tRNA aminoacylation"/>
    <property type="evidence" value="ECO:0007669"/>
    <property type="project" value="UniProtKB-UniRule"/>
</dbReference>
<feature type="binding site" evidence="13">
    <location>
        <position position="252"/>
    </location>
    <ligand>
        <name>Mg(2+)</name>
        <dbReference type="ChEBI" id="CHEBI:18420"/>
        <note>shared with beta subunit</note>
    </ligand>
</feature>
<keyword evidence="11 13" id="KW-0030">Aminoacyl-tRNA synthetase</keyword>
<keyword evidence="9 13" id="KW-0460">Magnesium</keyword>
<comment type="subunit">
    <text evidence="3 13">Tetramer of two alpha and two beta subunits.</text>
</comment>
<dbReference type="InterPro" id="IPR002319">
    <property type="entry name" value="Phenylalanyl-tRNA_Synthase"/>
</dbReference>
<dbReference type="Pfam" id="PF01409">
    <property type="entry name" value="tRNA-synt_2d"/>
    <property type="match status" value="1"/>
</dbReference>
<evidence type="ECO:0000256" key="6">
    <source>
        <dbReference type="ARBA" id="ARBA00022723"/>
    </source>
</evidence>
<evidence type="ECO:0000256" key="4">
    <source>
        <dbReference type="ARBA" id="ARBA00022490"/>
    </source>
</evidence>
<dbReference type="EMBL" id="CP022375">
    <property type="protein sequence ID" value="AXH29819.1"/>
    <property type="molecule type" value="Genomic_DNA"/>
</dbReference>
<dbReference type="GO" id="GO:0004826">
    <property type="term" value="F:phenylalanine-tRNA ligase activity"/>
    <property type="evidence" value="ECO:0007669"/>
    <property type="project" value="UniProtKB-UniRule"/>
</dbReference>
<evidence type="ECO:0000256" key="1">
    <source>
        <dbReference type="ARBA" id="ARBA00004496"/>
    </source>
</evidence>
<evidence type="ECO:0000256" key="9">
    <source>
        <dbReference type="ARBA" id="ARBA00022842"/>
    </source>
</evidence>
<dbReference type="EC" id="6.1.1.20" evidence="13"/>
<dbReference type="Pfam" id="PF02912">
    <property type="entry name" value="Phe_tRNA-synt_N"/>
    <property type="match status" value="1"/>
</dbReference>
<name>A0A345JR73_9GAMM</name>
<dbReference type="InterPro" id="IPR004529">
    <property type="entry name" value="Phe-tRNA-synth_IIc_asu"/>
</dbReference>
<dbReference type="HAMAP" id="MF_00281">
    <property type="entry name" value="Phe_tRNA_synth_alpha1"/>
    <property type="match status" value="1"/>
</dbReference>
<evidence type="ECO:0000256" key="5">
    <source>
        <dbReference type="ARBA" id="ARBA00022598"/>
    </source>
</evidence>
<dbReference type="GO" id="GO:0005524">
    <property type="term" value="F:ATP binding"/>
    <property type="evidence" value="ECO:0007669"/>
    <property type="project" value="UniProtKB-UniRule"/>
</dbReference>
<comment type="catalytic activity">
    <reaction evidence="12 13">
        <text>tRNA(Phe) + L-phenylalanine + ATP = L-phenylalanyl-tRNA(Phe) + AMP + diphosphate + H(+)</text>
        <dbReference type="Rhea" id="RHEA:19413"/>
        <dbReference type="Rhea" id="RHEA-COMP:9668"/>
        <dbReference type="Rhea" id="RHEA-COMP:9699"/>
        <dbReference type="ChEBI" id="CHEBI:15378"/>
        <dbReference type="ChEBI" id="CHEBI:30616"/>
        <dbReference type="ChEBI" id="CHEBI:33019"/>
        <dbReference type="ChEBI" id="CHEBI:58095"/>
        <dbReference type="ChEBI" id="CHEBI:78442"/>
        <dbReference type="ChEBI" id="CHEBI:78531"/>
        <dbReference type="ChEBI" id="CHEBI:456215"/>
        <dbReference type="EC" id="6.1.1.20"/>
    </reaction>
</comment>
<reference evidence="15 16" key="1">
    <citation type="submission" date="2017-07" db="EMBL/GenBank/DDBJ databases">
        <title>Complete genome sequences and comparative analysis of the novel pathogen Francisella opportunistica.</title>
        <authorList>
            <person name="Dietrich E.A."/>
            <person name="Kingry L.C."/>
            <person name="Petersen J.M."/>
        </authorList>
    </citation>
    <scope>NUCLEOTIDE SEQUENCE [LARGE SCALE GENOMIC DNA]</scope>
    <source>
        <strain evidence="15 16">14-2155</strain>
    </source>
</reference>
<evidence type="ECO:0000313" key="15">
    <source>
        <dbReference type="EMBL" id="AXH29819.1"/>
    </source>
</evidence>
<evidence type="ECO:0000256" key="12">
    <source>
        <dbReference type="ARBA" id="ARBA00049255"/>
    </source>
</evidence>
<dbReference type="InterPro" id="IPR022911">
    <property type="entry name" value="Phe_tRNA_ligase_alpha1_bac"/>
</dbReference>
<dbReference type="CDD" id="cd00496">
    <property type="entry name" value="PheRS_alpha_core"/>
    <property type="match status" value="1"/>
</dbReference>
<evidence type="ECO:0000256" key="3">
    <source>
        <dbReference type="ARBA" id="ARBA00011209"/>
    </source>
</evidence>
<evidence type="ECO:0000256" key="13">
    <source>
        <dbReference type="HAMAP-Rule" id="MF_00281"/>
    </source>
</evidence>
<comment type="subcellular location">
    <subcellularLocation>
        <location evidence="1 13">Cytoplasm</location>
    </subcellularLocation>
</comment>
<evidence type="ECO:0000256" key="10">
    <source>
        <dbReference type="ARBA" id="ARBA00022917"/>
    </source>
</evidence>
<dbReference type="Proteomes" id="UP000253862">
    <property type="component" value="Chromosome"/>
</dbReference>
<proteinExistence type="inferred from homology"/>
<dbReference type="AlphaFoldDB" id="A0A345JR73"/>
<dbReference type="Gene3D" id="3.30.930.10">
    <property type="entry name" value="Bira Bifunctional Protein, Domain 2"/>
    <property type="match status" value="1"/>
</dbReference>
<dbReference type="RefSeq" id="WP_071629089.1">
    <property type="nucleotide sequence ID" value="NZ_CP022375.1"/>
</dbReference>
<dbReference type="InterPro" id="IPR045864">
    <property type="entry name" value="aa-tRNA-synth_II/BPL/LPL"/>
</dbReference>
<organism evidence="15 16">
    <name type="scientific">Francisella opportunistica</name>
    <dbReference type="NCBI Taxonomy" id="2016517"/>
    <lineage>
        <taxon>Bacteria</taxon>
        <taxon>Pseudomonadati</taxon>
        <taxon>Pseudomonadota</taxon>
        <taxon>Gammaproteobacteria</taxon>
        <taxon>Thiotrichales</taxon>
        <taxon>Francisellaceae</taxon>
        <taxon>Francisella</taxon>
    </lineage>
</organism>
<keyword evidence="4 13" id="KW-0963">Cytoplasm</keyword>
<dbReference type="PROSITE" id="PS50862">
    <property type="entry name" value="AA_TRNA_LIGASE_II"/>
    <property type="match status" value="1"/>
</dbReference>
<evidence type="ECO:0000256" key="7">
    <source>
        <dbReference type="ARBA" id="ARBA00022741"/>
    </source>
</evidence>
<dbReference type="GO" id="GO:0005737">
    <property type="term" value="C:cytoplasm"/>
    <property type="evidence" value="ECO:0007669"/>
    <property type="project" value="UniProtKB-SubCell"/>
</dbReference>
<dbReference type="SUPFAM" id="SSF46589">
    <property type="entry name" value="tRNA-binding arm"/>
    <property type="match status" value="1"/>
</dbReference>
<dbReference type="InterPro" id="IPR010978">
    <property type="entry name" value="tRNA-bd_arm"/>
</dbReference>
<feature type="domain" description="Aminoacyl-transfer RNA synthetases class-II family profile" evidence="14">
    <location>
        <begin position="119"/>
        <end position="328"/>
    </location>
</feature>
<keyword evidence="16" id="KW-1185">Reference proteome</keyword>
<dbReference type="GO" id="GO:0000287">
    <property type="term" value="F:magnesium ion binding"/>
    <property type="evidence" value="ECO:0007669"/>
    <property type="project" value="UniProtKB-UniRule"/>
</dbReference>